<dbReference type="SUPFAM" id="SSF55797">
    <property type="entry name" value="PR-1-like"/>
    <property type="match status" value="1"/>
</dbReference>
<dbReference type="Gene3D" id="3.40.33.10">
    <property type="entry name" value="CAP"/>
    <property type="match status" value="1"/>
</dbReference>
<dbReference type="EMBL" id="HBIC01014568">
    <property type="protein sequence ID" value="CAE0278514.1"/>
    <property type="molecule type" value="Transcribed_RNA"/>
</dbReference>
<dbReference type="PROSITE" id="PS51670">
    <property type="entry name" value="SHKT"/>
    <property type="match status" value="1"/>
</dbReference>
<accession>A0A7S3GWK6</accession>
<sequence length="169" mass="18527">MMQNCPAACGSCTASVSPVDTSSNYQSILDRHNKYRCMHGVPLMTWDDRISQNAQQWADTTGTNFEHSSLEQRNIAGIGYVGENLAMGVTDAKAVDAFYNEIKYTSGGRVTQFSSQTGHYTQVVWKDSVKLGCGINGQLLVCQYGPSGNYDGMFSYQVLPPSVPESQCR</sequence>
<dbReference type="InterPro" id="IPR014044">
    <property type="entry name" value="CAP_dom"/>
</dbReference>
<organism evidence="2">
    <name type="scientific">Spumella elongata</name>
    <dbReference type="NCBI Taxonomy" id="89044"/>
    <lineage>
        <taxon>Eukaryota</taxon>
        <taxon>Sar</taxon>
        <taxon>Stramenopiles</taxon>
        <taxon>Ochrophyta</taxon>
        <taxon>Chrysophyceae</taxon>
        <taxon>Chromulinales</taxon>
        <taxon>Chromulinaceae</taxon>
        <taxon>Spumella</taxon>
    </lineage>
</organism>
<evidence type="ECO:0000313" key="2">
    <source>
        <dbReference type="EMBL" id="CAE0278514.1"/>
    </source>
</evidence>
<dbReference type="InterPro" id="IPR018244">
    <property type="entry name" value="Allrgn_V5/Tpx1_CS"/>
</dbReference>
<dbReference type="PROSITE" id="PS01010">
    <property type="entry name" value="CRISP_2"/>
    <property type="match status" value="1"/>
</dbReference>
<feature type="domain" description="ShKT" evidence="1">
    <location>
        <begin position="1"/>
        <end position="12"/>
    </location>
</feature>
<dbReference type="PANTHER" id="PTHR10334">
    <property type="entry name" value="CYSTEINE-RICH SECRETORY PROTEIN-RELATED"/>
    <property type="match status" value="1"/>
</dbReference>
<dbReference type="PROSITE" id="PS01009">
    <property type="entry name" value="CRISP_1"/>
    <property type="match status" value="1"/>
</dbReference>
<evidence type="ECO:0000259" key="1">
    <source>
        <dbReference type="PROSITE" id="PS51670"/>
    </source>
</evidence>
<dbReference type="InterPro" id="IPR001283">
    <property type="entry name" value="CRISP-related"/>
</dbReference>
<proteinExistence type="predicted"/>
<dbReference type="InterPro" id="IPR035940">
    <property type="entry name" value="CAP_sf"/>
</dbReference>
<dbReference type="PRINTS" id="PR00837">
    <property type="entry name" value="V5TPXLIKE"/>
</dbReference>
<dbReference type="InterPro" id="IPR003582">
    <property type="entry name" value="ShKT_dom"/>
</dbReference>
<dbReference type="GO" id="GO:0005576">
    <property type="term" value="C:extracellular region"/>
    <property type="evidence" value="ECO:0007669"/>
    <property type="project" value="InterPro"/>
</dbReference>
<dbReference type="AlphaFoldDB" id="A0A7S3GWK6"/>
<dbReference type="SMART" id="SM00198">
    <property type="entry name" value="SCP"/>
    <property type="match status" value="1"/>
</dbReference>
<protein>
    <recommendedName>
        <fullName evidence="1">ShKT domain-containing protein</fullName>
    </recommendedName>
</protein>
<reference evidence="2" key="1">
    <citation type="submission" date="2021-01" db="EMBL/GenBank/DDBJ databases">
        <authorList>
            <person name="Corre E."/>
            <person name="Pelletier E."/>
            <person name="Niang G."/>
            <person name="Scheremetjew M."/>
            <person name="Finn R."/>
            <person name="Kale V."/>
            <person name="Holt S."/>
            <person name="Cochrane G."/>
            <person name="Meng A."/>
            <person name="Brown T."/>
            <person name="Cohen L."/>
        </authorList>
    </citation>
    <scope>NUCLEOTIDE SEQUENCE</scope>
    <source>
        <strain evidence="2">CCAP 955/1</strain>
    </source>
</reference>
<name>A0A7S3GWK6_9STRA</name>
<dbReference type="Pfam" id="PF00188">
    <property type="entry name" value="CAP"/>
    <property type="match status" value="1"/>
</dbReference>
<gene>
    <name evidence="2" type="ORF">SELO1098_LOCUS7346</name>
</gene>